<accession>A0A2R8BSZ9</accession>
<dbReference type="Proteomes" id="UP000244912">
    <property type="component" value="Unassembled WGS sequence"/>
</dbReference>
<dbReference type="Pfam" id="PF06568">
    <property type="entry name" value="YjiS-like"/>
    <property type="match status" value="1"/>
</dbReference>
<organism evidence="2 3">
    <name type="scientific">Palleronia abyssalis</name>
    <dbReference type="NCBI Taxonomy" id="1501240"/>
    <lineage>
        <taxon>Bacteria</taxon>
        <taxon>Pseudomonadati</taxon>
        <taxon>Pseudomonadota</taxon>
        <taxon>Alphaproteobacteria</taxon>
        <taxon>Rhodobacterales</taxon>
        <taxon>Roseobacteraceae</taxon>
        <taxon>Palleronia</taxon>
    </lineage>
</organism>
<dbReference type="RefSeq" id="WP_108893141.1">
    <property type="nucleotide sequence ID" value="NZ_ONZF01000002.1"/>
</dbReference>
<evidence type="ECO:0000313" key="2">
    <source>
        <dbReference type="EMBL" id="SPJ23292.1"/>
    </source>
</evidence>
<sequence>MATLSNIRFDTGFLGRLRAELATRRAQRQEYNRVHAELDGLSNRDLLDIGISRGQIDDIARQAAGY</sequence>
<feature type="domain" description="YjiS-like" evidence="1">
    <location>
        <begin position="21"/>
        <end position="57"/>
    </location>
</feature>
<evidence type="ECO:0000313" key="3">
    <source>
        <dbReference type="Proteomes" id="UP000244912"/>
    </source>
</evidence>
<dbReference type="OrthoDB" id="8116725at2"/>
<name>A0A2R8BSZ9_9RHOB</name>
<evidence type="ECO:0000259" key="1">
    <source>
        <dbReference type="Pfam" id="PF06568"/>
    </source>
</evidence>
<dbReference type="AlphaFoldDB" id="A0A2R8BSZ9"/>
<dbReference type="EMBL" id="ONZF01000002">
    <property type="protein sequence ID" value="SPJ23292.1"/>
    <property type="molecule type" value="Genomic_DNA"/>
</dbReference>
<reference evidence="2 3" key="1">
    <citation type="submission" date="2018-03" db="EMBL/GenBank/DDBJ databases">
        <authorList>
            <person name="Keele B.F."/>
        </authorList>
    </citation>
    <scope>NUCLEOTIDE SEQUENCE [LARGE SCALE GENOMIC DNA]</scope>
    <source>
        <strain evidence="2 3">CECT 8504</strain>
    </source>
</reference>
<dbReference type="InterPro" id="IPR009506">
    <property type="entry name" value="YjiS-like"/>
</dbReference>
<keyword evidence="3" id="KW-1185">Reference proteome</keyword>
<gene>
    <name evidence="2" type="ORF">PAA8504_01102</name>
</gene>
<protein>
    <recommendedName>
        <fullName evidence="1">YjiS-like domain-containing protein</fullName>
    </recommendedName>
</protein>
<proteinExistence type="predicted"/>